<dbReference type="InterPro" id="IPR036271">
    <property type="entry name" value="Tet_transcr_reg_TetR-rel_C_sf"/>
</dbReference>
<dbReference type="InterPro" id="IPR009057">
    <property type="entry name" value="Homeodomain-like_sf"/>
</dbReference>
<sequence>MNQEHDSQTPPASARAEAARQKMLAAALDVFGRYGFDGASTRQLTEAAGVNLQAIPYYFGSKEGLYIATAEYLMARIDTHVGDMRARIGTHLMALDAAGETLGETQARLFLTEILQTMVTLFVGKESESWARFLIREQMEPTEAFTRVYQGIMRPMIEMGRRLIGAILGEDPASEHVRLRTFTLIGGILVFRVTHAAVLAQMEWDGVGPKQVEILRGLTAELVDMLGPSTKGGAA</sequence>
<dbReference type="PANTHER" id="PTHR30055:SF226">
    <property type="entry name" value="HTH-TYPE TRANSCRIPTIONAL REGULATOR PKSA"/>
    <property type="match status" value="1"/>
</dbReference>
<dbReference type="InterPro" id="IPR001647">
    <property type="entry name" value="HTH_TetR"/>
</dbReference>
<dbReference type="SUPFAM" id="SSF46689">
    <property type="entry name" value="Homeodomain-like"/>
    <property type="match status" value="1"/>
</dbReference>
<dbReference type="Gene3D" id="1.10.10.60">
    <property type="entry name" value="Homeodomain-like"/>
    <property type="match status" value="1"/>
</dbReference>
<dbReference type="EMBL" id="NWSY01000007">
    <property type="protein sequence ID" value="PDT23460.1"/>
    <property type="molecule type" value="Genomic_DNA"/>
</dbReference>
<dbReference type="InterPro" id="IPR050109">
    <property type="entry name" value="HTH-type_TetR-like_transc_reg"/>
</dbReference>
<evidence type="ECO:0000313" key="4">
    <source>
        <dbReference type="EMBL" id="MDR9773556.1"/>
    </source>
</evidence>
<evidence type="ECO:0000259" key="3">
    <source>
        <dbReference type="PROSITE" id="PS50977"/>
    </source>
</evidence>
<dbReference type="Pfam" id="PF09209">
    <property type="entry name" value="CecR_C"/>
    <property type="match status" value="1"/>
</dbReference>
<dbReference type="EMBL" id="JAVLSF010000006">
    <property type="protein sequence ID" value="MDR9773556.1"/>
    <property type="molecule type" value="Genomic_DNA"/>
</dbReference>
<dbReference type="PROSITE" id="PS50977">
    <property type="entry name" value="HTH_TETR_2"/>
    <property type="match status" value="1"/>
</dbReference>
<reference evidence="4" key="2">
    <citation type="submission" date="2023-04" db="EMBL/GenBank/DDBJ databases">
        <title>Genomic characterization of faba bean (Vicia faba) microsymbionts in Mexican soils.</title>
        <authorList>
            <person name="Rivera Orduna F.N."/>
            <person name="Guevara-Luna J."/>
            <person name="Yan J."/>
            <person name="Arroyo-Herrera I."/>
            <person name="Li Y."/>
            <person name="Vasquez-Murrieta M.S."/>
            <person name="Wang E.T."/>
        </authorList>
    </citation>
    <scope>NUCLEOTIDE SEQUENCE</scope>
    <source>
        <strain evidence="4">CH26</strain>
    </source>
</reference>
<evidence type="ECO:0000313" key="5">
    <source>
        <dbReference type="EMBL" id="PDT23460.1"/>
    </source>
</evidence>
<dbReference type="GO" id="GO:0003700">
    <property type="term" value="F:DNA-binding transcription factor activity"/>
    <property type="evidence" value="ECO:0007669"/>
    <property type="project" value="TreeGrafter"/>
</dbReference>
<feature type="domain" description="HTH tetR-type" evidence="3">
    <location>
        <begin position="17"/>
        <end position="77"/>
    </location>
</feature>
<comment type="caution">
    <text evidence="4">The sequence shown here is derived from an EMBL/GenBank/DDBJ whole genome shotgun (WGS) entry which is preliminary data.</text>
</comment>
<evidence type="ECO:0000313" key="6">
    <source>
        <dbReference type="Proteomes" id="UP000219914"/>
    </source>
</evidence>
<organism evidence="4 7">
    <name type="scientific">Rhizobium hidalgonense</name>
    <dbReference type="NCBI Taxonomy" id="1538159"/>
    <lineage>
        <taxon>Bacteria</taxon>
        <taxon>Pseudomonadati</taxon>
        <taxon>Pseudomonadota</taxon>
        <taxon>Alphaproteobacteria</taxon>
        <taxon>Hyphomicrobiales</taxon>
        <taxon>Rhizobiaceae</taxon>
        <taxon>Rhizobium/Agrobacterium group</taxon>
        <taxon>Rhizobium</taxon>
    </lineage>
</organism>
<dbReference type="GO" id="GO:0000976">
    <property type="term" value="F:transcription cis-regulatory region binding"/>
    <property type="evidence" value="ECO:0007669"/>
    <property type="project" value="TreeGrafter"/>
</dbReference>
<dbReference type="Gene3D" id="1.10.357.10">
    <property type="entry name" value="Tetracycline Repressor, domain 2"/>
    <property type="match status" value="1"/>
</dbReference>
<gene>
    <name evidence="5" type="ORF">CO674_10825</name>
    <name evidence="4" type="ORF">RJJ65_12955</name>
</gene>
<protein>
    <submittedName>
        <fullName evidence="4">CerR family C-terminal domain-containing protein</fullName>
    </submittedName>
    <submittedName>
        <fullName evidence="5">DUF1956 domain-containing protein</fullName>
    </submittedName>
</protein>
<feature type="DNA-binding region" description="H-T-H motif" evidence="2">
    <location>
        <begin position="40"/>
        <end position="59"/>
    </location>
</feature>
<dbReference type="SUPFAM" id="SSF48498">
    <property type="entry name" value="Tetracyclin repressor-like, C-terminal domain"/>
    <property type="match status" value="1"/>
</dbReference>
<dbReference type="Pfam" id="PF00440">
    <property type="entry name" value="TetR_N"/>
    <property type="match status" value="1"/>
</dbReference>
<evidence type="ECO:0000256" key="1">
    <source>
        <dbReference type="ARBA" id="ARBA00023125"/>
    </source>
</evidence>
<evidence type="ECO:0000256" key="2">
    <source>
        <dbReference type="PROSITE-ProRule" id="PRU00335"/>
    </source>
</evidence>
<dbReference type="Proteomes" id="UP001268610">
    <property type="component" value="Unassembled WGS sequence"/>
</dbReference>
<dbReference type="PRINTS" id="PR00455">
    <property type="entry name" value="HTHTETR"/>
</dbReference>
<name>A0A2A6KG01_9HYPH</name>
<dbReference type="AlphaFoldDB" id="A0A2A6KG01"/>
<dbReference type="Proteomes" id="UP000219914">
    <property type="component" value="Unassembled WGS sequence"/>
</dbReference>
<reference evidence="5 6" key="1">
    <citation type="submission" date="2017-09" db="EMBL/GenBank/DDBJ databases">
        <title>Comparative genomics of rhizobia isolated from Phaseolus vulgaris in China.</title>
        <authorList>
            <person name="Tong W."/>
        </authorList>
    </citation>
    <scope>NUCLEOTIDE SEQUENCE [LARGE SCALE GENOMIC DNA]</scope>
    <source>
        <strain evidence="5 6">FH14</strain>
    </source>
</reference>
<dbReference type="InterPro" id="IPR015292">
    <property type="entry name" value="Tscrpt_reg_YbiH_C"/>
</dbReference>
<accession>A0A2A6KG01</accession>
<dbReference type="PANTHER" id="PTHR30055">
    <property type="entry name" value="HTH-TYPE TRANSCRIPTIONAL REGULATOR RUTR"/>
    <property type="match status" value="1"/>
</dbReference>
<keyword evidence="6" id="KW-1185">Reference proteome</keyword>
<evidence type="ECO:0000313" key="7">
    <source>
        <dbReference type="Proteomes" id="UP001268610"/>
    </source>
</evidence>
<keyword evidence="1 2" id="KW-0238">DNA-binding</keyword>
<proteinExistence type="predicted"/>
<dbReference type="RefSeq" id="WP_003565874.1">
    <property type="nucleotide sequence ID" value="NZ_CP054027.1"/>
</dbReference>